<protein>
    <recommendedName>
        <fullName evidence="3">Aminotransferase</fullName>
        <ecNumber evidence="3">2.6.1.-</ecNumber>
    </recommendedName>
</protein>
<evidence type="ECO:0000313" key="5">
    <source>
        <dbReference type="EMBL" id="TCK92450.1"/>
    </source>
</evidence>
<dbReference type="InterPro" id="IPR015421">
    <property type="entry name" value="PyrdxlP-dep_Trfase_major"/>
</dbReference>
<dbReference type="OrthoDB" id="9813612at2"/>
<comment type="similarity">
    <text evidence="3">Belongs to the class-I pyridoxal-phosphate-dependent aminotransferase family.</text>
</comment>
<dbReference type="InterPro" id="IPR004838">
    <property type="entry name" value="NHTrfase_class1_PyrdxlP-BS"/>
</dbReference>
<dbReference type="PANTHER" id="PTHR42885:SF1">
    <property type="entry name" value="THREONINE-PHOSPHATE DECARBOXYLASE"/>
    <property type="match status" value="1"/>
</dbReference>
<accession>A0A4R1MKA1</accession>
<dbReference type="InterPro" id="IPR015422">
    <property type="entry name" value="PyrdxlP-dep_Trfase_small"/>
</dbReference>
<comment type="caution">
    <text evidence="5">The sequence shown here is derived from an EMBL/GenBank/DDBJ whole genome shotgun (WGS) entry which is preliminary data.</text>
</comment>
<reference evidence="5 6" key="1">
    <citation type="submission" date="2019-03" db="EMBL/GenBank/DDBJ databases">
        <title>Genomic Encyclopedia of Type Strains, Phase IV (KMG-IV): sequencing the most valuable type-strain genomes for metagenomic binning, comparative biology and taxonomic classification.</title>
        <authorList>
            <person name="Goeker M."/>
        </authorList>
    </citation>
    <scope>NUCLEOTIDE SEQUENCE [LARGE SCALE GENOMIC DNA]</scope>
    <source>
        <strain evidence="5 6">DSM 24176</strain>
    </source>
</reference>
<evidence type="ECO:0000256" key="3">
    <source>
        <dbReference type="RuleBase" id="RU000481"/>
    </source>
</evidence>
<evidence type="ECO:0000313" key="6">
    <source>
        <dbReference type="Proteomes" id="UP000294545"/>
    </source>
</evidence>
<keyword evidence="2" id="KW-0663">Pyridoxal phosphate</keyword>
<keyword evidence="3" id="KW-0808">Transferase</keyword>
<dbReference type="Pfam" id="PF00155">
    <property type="entry name" value="Aminotran_1_2"/>
    <property type="match status" value="1"/>
</dbReference>
<keyword evidence="6" id="KW-1185">Reference proteome</keyword>
<dbReference type="GO" id="GO:0008483">
    <property type="term" value="F:transaminase activity"/>
    <property type="evidence" value="ECO:0007669"/>
    <property type="project" value="UniProtKB-KW"/>
</dbReference>
<dbReference type="PANTHER" id="PTHR42885">
    <property type="entry name" value="HISTIDINOL-PHOSPHATE AMINOTRANSFERASE-RELATED"/>
    <property type="match status" value="1"/>
</dbReference>
<gene>
    <name evidence="5" type="ORF">EDC19_2185</name>
</gene>
<proteinExistence type="inferred from homology"/>
<dbReference type="Gene3D" id="3.40.640.10">
    <property type="entry name" value="Type I PLP-dependent aspartate aminotransferase-like (Major domain)"/>
    <property type="match status" value="1"/>
</dbReference>
<dbReference type="InterPro" id="IPR015424">
    <property type="entry name" value="PyrdxlP-dep_Trfase"/>
</dbReference>
<evidence type="ECO:0000259" key="4">
    <source>
        <dbReference type="Pfam" id="PF00155"/>
    </source>
</evidence>
<dbReference type="SUPFAM" id="SSF53383">
    <property type="entry name" value="PLP-dependent transferases"/>
    <property type="match status" value="1"/>
</dbReference>
<dbReference type="EC" id="2.6.1.-" evidence="3"/>
<name>A0A4R1MKA1_9FIRM</name>
<dbReference type="InterPro" id="IPR004839">
    <property type="entry name" value="Aminotransferase_I/II_large"/>
</dbReference>
<sequence>MTPKNNNLHFHGSDLEKIAETHHLPKDEIINYSSNVNPIGISPLLKKTLASHIDLISTYPDRNYINLRTSIAKYCDTKIEHIIVGNGSTELISLVIKNKKPGQALIVGPTYSEYEREISLGGGASFYYDLDEHNDFAIDVAALKKQLNETIDLLVICNPNNPTSTGIRQKDMRNILDHCKKYNIFVMIDETYVEFADDMDDITAIPLTEFYNNLIILRGVSKFFAAPGLRLGYGICSNEDLLKDINAKQNPWTINTLASLAGEVMFNDESYIQETKALIASEREKAYTRMGQWDSVKVYYPNANFILIKLLNPNITSFMVFDYLIQQKLMVRDCSSFPFLNDRFIRFCFLNPDDNKKLIDTLDPFLNP</sequence>
<dbReference type="EMBL" id="SMGQ01000014">
    <property type="protein sequence ID" value="TCK92450.1"/>
    <property type="molecule type" value="Genomic_DNA"/>
</dbReference>
<dbReference type="CDD" id="cd00609">
    <property type="entry name" value="AAT_like"/>
    <property type="match status" value="1"/>
</dbReference>
<dbReference type="AlphaFoldDB" id="A0A4R1MKA1"/>
<evidence type="ECO:0000256" key="2">
    <source>
        <dbReference type="ARBA" id="ARBA00022898"/>
    </source>
</evidence>
<feature type="domain" description="Aminotransferase class I/classII large" evidence="4">
    <location>
        <begin position="28"/>
        <end position="362"/>
    </location>
</feature>
<dbReference type="Proteomes" id="UP000294545">
    <property type="component" value="Unassembled WGS sequence"/>
</dbReference>
<dbReference type="Gene3D" id="3.90.1150.10">
    <property type="entry name" value="Aspartate Aminotransferase, domain 1"/>
    <property type="match status" value="1"/>
</dbReference>
<dbReference type="GO" id="GO:0030170">
    <property type="term" value="F:pyridoxal phosphate binding"/>
    <property type="evidence" value="ECO:0007669"/>
    <property type="project" value="InterPro"/>
</dbReference>
<dbReference type="PROSITE" id="PS00105">
    <property type="entry name" value="AA_TRANSFER_CLASS_1"/>
    <property type="match status" value="1"/>
</dbReference>
<comment type="cofactor">
    <cofactor evidence="1 3">
        <name>pyridoxal 5'-phosphate</name>
        <dbReference type="ChEBI" id="CHEBI:597326"/>
    </cofactor>
</comment>
<keyword evidence="3" id="KW-0032">Aminotransferase</keyword>
<evidence type="ECO:0000256" key="1">
    <source>
        <dbReference type="ARBA" id="ARBA00001933"/>
    </source>
</evidence>
<organism evidence="5 6">
    <name type="scientific">Natranaerovirga hydrolytica</name>
    <dbReference type="NCBI Taxonomy" id="680378"/>
    <lineage>
        <taxon>Bacteria</taxon>
        <taxon>Bacillati</taxon>
        <taxon>Bacillota</taxon>
        <taxon>Clostridia</taxon>
        <taxon>Lachnospirales</taxon>
        <taxon>Natranaerovirgaceae</taxon>
        <taxon>Natranaerovirga</taxon>
    </lineage>
</organism>
<dbReference type="RefSeq" id="WP_132282883.1">
    <property type="nucleotide sequence ID" value="NZ_SMGQ01000014.1"/>
</dbReference>